<feature type="transmembrane region" description="Helical" evidence="2">
    <location>
        <begin position="89"/>
        <end position="109"/>
    </location>
</feature>
<evidence type="ECO:0000256" key="1">
    <source>
        <dbReference type="SAM" id="MobiDB-lite"/>
    </source>
</evidence>
<evidence type="ECO:0000256" key="2">
    <source>
        <dbReference type="SAM" id="Phobius"/>
    </source>
</evidence>
<feature type="transmembrane region" description="Helical" evidence="2">
    <location>
        <begin position="197"/>
        <end position="216"/>
    </location>
</feature>
<evidence type="ECO:0000259" key="3">
    <source>
        <dbReference type="Pfam" id="PF07885"/>
    </source>
</evidence>
<feature type="domain" description="Potassium channel" evidence="3">
    <location>
        <begin position="140"/>
        <end position="214"/>
    </location>
</feature>
<keyword evidence="5" id="KW-1185">Reference proteome</keyword>
<keyword evidence="2" id="KW-0812">Transmembrane</keyword>
<feature type="transmembrane region" description="Helical" evidence="2">
    <location>
        <begin position="121"/>
        <end position="140"/>
    </location>
</feature>
<name>A0A7Y9UW52_9ACTN</name>
<proteinExistence type="predicted"/>
<sequence length="274" mass="29601">MTSWLSSARRNPSAILLAVQIIGIVVYPFLGSQPVGRAVFSTFALVVLVVAVMAVRMTPALSWVAMLIGIPVVVLTMVEAIWPHDTVELWSAVFHALFYFYIAYALIRYMFSDNVVTSDEVWATGATFTVVAWGFAYVYVATQVVWPGSFMAAVDSEEARSWTDLLFLSVTTLTSTGLSDIVPVEPHARSFVMLEQIAGMLYLALVVARIMALLSARAARVVHKSETATVEASTWEPPAAETVEDQVTTSPPEGGEPTMTSTPPSPPSPGPPTS</sequence>
<dbReference type="InterPro" id="IPR013099">
    <property type="entry name" value="K_chnl_dom"/>
</dbReference>
<comment type="caution">
    <text evidence="4">The sequence shown here is derived from an EMBL/GenBank/DDBJ whole genome shotgun (WGS) entry which is preliminary data.</text>
</comment>
<evidence type="ECO:0000313" key="5">
    <source>
        <dbReference type="Proteomes" id="UP000540656"/>
    </source>
</evidence>
<accession>A0A7Y9UW52</accession>
<feature type="compositionally biased region" description="Low complexity" evidence="1">
    <location>
        <begin position="251"/>
        <end position="262"/>
    </location>
</feature>
<feature type="transmembrane region" description="Helical" evidence="2">
    <location>
        <begin position="36"/>
        <end position="55"/>
    </location>
</feature>
<dbReference type="SUPFAM" id="SSF81324">
    <property type="entry name" value="Voltage-gated potassium channels"/>
    <property type="match status" value="1"/>
</dbReference>
<protein>
    <recommendedName>
        <fullName evidence="3">Potassium channel domain-containing protein</fullName>
    </recommendedName>
</protein>
<gene>
    <name evidence="4" type="ORF">BJ980_003553</name>
</gene>
<feature type="transmembrane region" description="Helical" evidence="2">
    <location>
        <begin position="62"/>
        <end position="83"/>
    </location>
</feature>
<dbReference type="EMBL" id="JACCAA010000001">
    <property type="protein sequence ID" value="NYG60630.1"/>
    <property type="molecule type" value="Genomic_DNA"/>
</dbReference>
<feature type="region of interest" description="Disordered" evidence="1">
    <location>
        <begin position="227"/>
        <end position="274"/>
    </location>
</feature>
<dbReference type="Proteomes" id="UP000540656">
    <property type="component" value="Unassembled WGS sequence"/>
</dbReference>
<dbReference type="Pfam" id="PF07885">
    <property type="entry name" value="Ion_trans_2"/>
    <property type="match status" value="1"/>
</dbReference>
<dbReference type="Gene3D" id="1.10.287.70">
    <property type="match status" value="1"/>
</dbReference>
<reference evidence="4 5" key="1">
    <citation type="submission" date="2020-07" db="EMBL/GenBank/DDBJ databases">
        <title>Sequencing the genomes of 1000 actinobacteria strains.</title>
        <authorList>
            <person name="Klenk H.-P."/>
        </authorList>
    </citation>
    <scope>NUCLEOTIDE SEQUENCE [LARGE SCALE GENOMIC DNA]</scope>
    <source>
        <strain evidence="4 5">DSM 23819</strain>
    </source>
</reference>
<feature type="transmembrane region" description="Helical" evidence="2">
    <location>
        <begin position="12"/>
        <end position="30"/>
    </location>
</feature>
<evidence type="ECO:0000313" key="4">
    <source>
        <dbReference type="EMBL" id="NYG60630.1"/>
    </source>
</evidence>
<feature type="compositionally biased region" description="Pro residues" evidence="1">
    <location>
        <begin position="263"/>
        <end position="274"/>
    </location>
</feature>
<organism evidence="4 5">
    <name type="scientific">Nocardioides daedukensis</name>
    <dbReference type="NCBI Taxonomy" id="634462"/>
    <lineage>
        <taxon>Bacteria</taxon>
        <taxon>Bacillati</taxon>
        <taxon>Actinomycetota</taxon>
        <taxon>Actinomycetes</taxon>
        <taxon>Propionibacteriales</taxon>
        <taxon>Nocardioidaceae</taxon>
        <taxon>Nocardioides</taxon>
    </lineage>
</organism>
<dbReference type="RefSeq" id="WP_179503540.1">
    <property type="nucleotide sequence ID" value="NZ_JACCAA010000001.1"/>
</dbReference>
<keyword evidence="2" id="KW-0472">Membrane</keyword>
<keyword evidence="2" id="KW-1133">Transmembrane helix</keyword>
<dbReference type="AlphaFoldDB" id="A0A7Y9UW52"/>